<dbReference type="EMBL" id="KZ851844">
    <property type="protein sequence ID" value="RDK48171.1"/>
    <property type="molecule type" value="Genomic_DNA"/>
</dbReference>
<keyword evidence="2" id="KW-1185">Reference proteome</keyword>
<dbReference type="AlphaFoldDB" id="A0A370Q154"/>
<dbReference type="Proteomes" id="UP000254937">
    <property type="component" value="Unassembled WGS sequence"/>
</dbReference>
<protein>
    <recommendedName>
        <fullName evidence="3">Actin-like ATPase domain-containing protein</fullName>
    </recommendedName>
</protein>
<accession>A0A370Q154</accession>
<organism evidence="1 2">
    <name type="scientific">Aspergillus phoenicis ATCC 13157</name>
    <dbReference type="NCBI Taxonomy" id="1353007"/>
    <lineage>
        <taxon>Eukaryota</taxon>
        <taxon>Fungi</taxon>
        <taxon>Dikarya</taxon>
        <taxon>Ascomycota</taxon>
        <taxon>Pezizomycotina</taxon>
        <taxon>Eurotiomycetes</taxon>
        <taxon>Eurotiomycetidae</taxon>
        <taxon>Eurotiales</taxon>
        <taxon>Aspergillaceae</taxon>
        <taxon>Aspergillus</taxon>
    </lineage>
</organism>
<proteinExistence type="predicted"/>
<evidence type="ECO:0000313" key="2">
    <source>
        <dbReference type="Proteomes" id="UP000254937"/>
    </source>
</evidence>
<reference evidence="1 2" key="1">
    <citation type="submission" date="2018-07" db="EMBL/GenBank/DDBJ databases">
        <title>Section-level genome sequencing of Aspergillus section Nigri to investigate inter- and intra-species variation.</title>
        <authorList>
            <consortium name="DOE Joint Genome Institute"/>
            <person name="Vesth T.C."/>
            <person name="Nybo J.L."/>
            <person name="Theobald S."/>
            <person name="Frisvad J.C."/>
            <person name="Larsen T.O."/>
            <person name="Nielsen K.F."/>
            <person name="Hoof J.B."/>
            <person name="Brandl J."/>
            <person name="Salamov A."/>
            <person name="Riley R."/>
            <person name="Gladden J.M."/>
            <person name="Phatale P."/>
            <person name="Nielsen M.T."/>
            <person name="Lyhne E.K."/>
            <person name="Kogle M.E."/>
            <person name="Strasser K."/>
            <person name="McDonnell E."/>
            <person name="Barry K."/>
            <person name="Clum A."/>
            <person name="Chen C."/>
            <person name="Nolan M."/>
            <person name="Sandor L."/>
            <person name="Kuo A."/>
            <person name="Lipzen A."/>
            <person name="Hainaut M."/>
            <person name="Drula E."/>
            <person name="Tsang A."/>
            <person name="Magnuson J.K."/>
            <person name="Henrissat B."/>
            <person name="Wiebenga A."/>
            <person name="Simmons B.A."/>
            <person name="Makela M.R."/>
            <person name="De vries R.P."/>
            <person name="Grigoriev I.V."/>
            <person name="Mortensen U.H."/>
            <person name="Baker S.E."/>
            <person name="Andersen M.R."/>
        </authorList>
    </citation>
    <scope>NUCLEOTIDE SEQUENCE [LARGE SCALE GENOMIC DNA]</scope>
    <source>
        <strain evidence="1 2">ATCC 13157</strain>
    </source>
</reference>
<evidence type="ECO:0000313" key="1">
    <source>
        <dbReference type="EMBL" id="RDK48171.1"/>
    </source>
</evidence>
<dbReference type="InterPro" id="IPR043129">
    <property type="entry name" value="ATPase_NBD"/>
</dbReference>
<gene>
    <name evidence="1" type="ORF">M752DRAFT_288619</name>
</gene>
<dbReference type="PANTHER" id="PTHR14187:SF81">
    <property type="entry name" value="HSP70 FAMILY PROTEIN (AFU_ORTHOLOGUE AFUA_4G14040)"/>
    <property type="match status" value="1"/>
</dbReference>
<dbReference type="Gene3D" id="3.30.420.40">
    <property type="match status" value="1"/>
</dbReference>
<dbReference type="CDD" id="cd10170">
    <property type="entry name" value="ASKHA_NBD_HSP70"/>
    <property type="match status" value="1"/>
</dbReference>
<name>A0A370Q154_ASPPH</name>
<dbReference type="SUPFAM" id="SSF53067">
    <property type="entry name" value="Actin-like ATPase domain"/>
    <property type="match status" value="2"/>
</dbReference>
<dbReference type="PANTHER" id="PTHR14187">
    <property type="entry name" value="ALPHA KINASE/ELONGATION FACTOR 2 KINASE"/>
    <property type="match status" value="1"/>
</dbReference>
<evidence type="ECO:0008006" key="3">
    <source>
        <dbReference type="Google" id="ProtNLM"/>
    </source>
</evidence>
<sequence length="564" mass="63469">MTYTGIVVARISPGQDIQFNIVSKWPERTSLKVPSTISYPEGSEPLWGFQAYAFRPTYAWFKPLLDPTTPYNDFLEMASFAEIADLRLVTLAPGKEPGAMVGDYLRQVYRFVLSTLRPGIPNPHETLFQFCFSTPVVWEENAQLAMRAAIREGGFGTEFPGNVKLSSESEASAAYFLSREGSALKAGDVFCLCDVGGYTMDSATYRVYSREPVLRLTQITKSCGLRCGAITVEMGFLDLMLKRFEKDFKRVFRKEGGLASQFMHDFTLIKEGFTGANVVYRLSLDLDVVDSEFYDAQEMEVLLSLEDLRKIFLPVINQSLDLMGRQLNEADQECRQHGGGRATHLVITGGFANSRYAKAHYTDFAAKRGVELVIPSDPAIATAYGSALSGVYDVTYTRKRCARTYGLQYDDLMLTKDGDKERGMTERTKGRKNGGVAPITWLFRKDTMYEESFDYVRRFELLHSSDQALIKAIAIFSIDQKKPTTSREKVDRLDIRPIDHVNLNLSLIPLDCHPHLTDNDDGKTYYQIFVDVKATLCLKKGELNIECRINGALCGDSQVYTVWS</sequence>